<proteinExistence type="predicted"/>
<dbReference type="InterPro" id="IPR044068">
    <property type="entry name" value="CB"/>
</dbReference>
<dbReference type="InterPro" id="IPR050090">
    <property type="entry name" value="Tyrosine_recombinase_XerCD"/>
</dbReference>
<evidence type="ECO:0000313" key="12">
    <source>
        <dbReference type="Proteomes" id="UP000326865"/>
    </source>
</evidence>
<dbReference type="PANTHER" id="PTHR30349:SF41">
    <property type="entry name" value="INTEGRASE_RECOMBINASE PROTEIN MJ0367-RELATED"/>
    <property type="match status" value="1"/>
</dbReference>
<dbReference type="InterPro" id="IPR002104">
    <property type="entry name" value="Integrase_catalytic"/>
</dbReference>
<dbReference type="PANTHER" id="PTHR30349">
    <property type="entry name" value="PHAGE INTEGRASE-RELATED"/>
    <property type="match status" value="1"/>
</dbReference>
<dbReference type="RefSeq" id="WP_152119186.1">
    <property type="nucleotide sequence ID" value="NZ_QJOW01000001.1"/>
</dbReference>
<dbReference type="Gene3D" id="1.10.443.10">
    <property type="entry name" value="Intergrase catalytic core"/>
    <property type="match status" value="1"/>
</dbReference>
<dbReference type="Pfam" id="PF00589">
    <property type="entry name" value="Phage_integrase"/>
    <property type="match status" value="1"/>
</dbReference>
<dbReference type="PROSITE" id="PS51898">
    <property type="entry name" value="TYR_RECOMBINASE"/>
    <property type="match status" value="1"/>
</dbReference>
<accession>A0A5N5UHV7</accession>
<dbReference type="AlphaFoldDB" id="A0A5N5UP10"/>
<dbReference type="GO" id="GO:0015074">
    <property type="term" value="P:DNA integration"/>
    <property type="evidence" value="ECO:0007669"/>
    <property type="project" value="UniProtKB-KW"/>
</dbReference>
<evidence type="ECO:0000313" key="11">
    <source>
        <dbReference type="Proteomes" id="UP000326302"/>
    </source>
</evidence>
<protein>
    <submittedName>
        <fullName evidence="9">Tyrosine-type recombinase/integrase</fullName>
    </submittedName>
</protein>
<evidence type="ECO:0000313" key="8">
    <source>
        <dbReference type="EMBL" id="KAB7518294.1"/>
    </source>
</evidence>
<dbReference type="InterPro" id="IPR004107">
    <property type="entry name" value="Integrase_SAM-like_N"/>
</dbReference>
<dbReference type="PROSITE" id="PS51900">
    <property type="entry name" value="CB"/>
    <property type="match status" value="1"/>
</dbReference>
<accession>A0A5N5UP10</accession>
<keyword evidence="1" id="KW-0229">DNA integration</keyword>
<reference evidence="10 11" key="1">
    <citation type="submission" date="2019-10" db="EMBL/GenBank/DDBJ databases">
        <title>Unraveling microbial dark matter from salterns through culturing: the case of the genus Halosegnis.</title>
        <authorList>
            <person name="Duran-Viseras A."/>
            <person name="Andrei A.-S."/>
            <person name="Vera-Gargallo B."/>
            <person name="Ghai R."/>
            <person name="Sanchez-Porro C."/>
            <person name="Ventosa A."/>
        </authorList>
    </citation>
    <scope>NUCLEOTIDE SEQUENCE [LARGE SCALE GENOMIC DNA]</scope>
    <source>
        <strain evidence="8 11">F17-44</strain>
        <strain evidence="7 12">F18-79</strain>
        <strain evidence="9 10">F19-13</strain>
    </source>
</reference>
<evidence type="ECO:0000313" key="9">
    <source>
        <dbReference type="EMBL" id="KAB7519127.1"/>
    </source>
</evidence>
<dbReference type="Pfam" id="PF02899">
    <property type="entry name" value="Phage_int_SAM_1"/>
    <property type="match status" value="1"/>
</dbReference>
<evidence type="ECO:0000259" key="5">
    <source>
        <dbReference type="PROSITE" id="PS51898"/>
    </source>
</evidence>
<keyword evidence="3" id="KW-0233">DNA recombination</keyword>
<feature type="domain" description="Tyr recombinase" evidence="5">
    <location>
        <begin position="120"/>
        <end position="326"/>
    </location>
</feature>
<sequence>MTTDQDDLEPLDPKTGTKLFLEHKATDCTDSTVQNHRYRMKHFLEWCDEEDIDNLNDLSGRDIQRYRLWLADDDDINALTMKNMMSGFRVFLKWAGSVEAVPESLYSKLMIPRVRRSQQSSEKILEAERAEKLLAYLSRYEYASMHYVLLAFLWETGMRMGAAYSVDLTDVNFDEKRVELVHRPEQGTTLKNGKSGERFVAMSAEVTELLKDHVDTFRYDITDEYGREPLLTTEHGRMCRGTLRRKINKITAPCYIDEPCPDCNRGIERKCAEAVSPHAIRRGSITHFLTEDVPIDVVSDRMNVSRKVLDKHYDKRSAEVKLEQRRGYLDEI</sequence>
<evidence type="ECO:0000259" key="6">
    <source>
        <dbReference type="PROSITE" id="PS51900"/>
    </source>
</evidence>
<keyword evidence="2 4" id="KW-0238">DNA-binding</keyword>
<dbReference type="OrthoDB" id="198497at2157"/>
<dbReference type="EMBL" id="QJOW01000001">
    <property type="protein sequence ID" value="KAB7518294.1"/>
    <property type="molecule type" value="Genomic_DNA"/>
</dbReference>
<comment type="caution">
    <text evidence="9">The sequence shown here is derived from an EMBL/GenBank/DDBJ whole genome shotgun (WGS) entry which is preliminary data.</text>
</comment>
<evidence type="ECO:0000313" key="10">
    <source>
        <dbReference type="Proteomes" id="UP000326207"/>
    </source>
</evidence>
<evidence type="ECO:0000256" key="1">
    <source>
        <dbReference type="ARBA" id="ARBA00022908"/>
    </source>
</evidence>
<feature type="domain" description="Core-binding (CB)" evidence="6">
    <location>
        <begin position="11"/>
        <end position="96"/>
    </location>
</feature>
<keyword evidence="12" id="KW-1185">Reference proteome</keyword>
<evidence type="ECO:0000256" key="3">
    <source>
        <dbReference type="ARBA" id="ARBA00023172"/>
    </source>
</evidence>
<dbReference type="Proteomes" id="UP000326207">
    <property type="component" value="Unassembled WGS sequence"/>
</dbReference>
<dbReference type="InterPro" id="IPR010998">
    <property type="entry name" value="Integrase_recombinase_N"/>
</dbReference>
<dbReference type="SUPFAM" id="SSF56349">
    <property type="entry name" value="DNA breaking-rejoining enzymes"/>
    <property type="match status" value="1"/>
</dbReference>
<dbReference type="CDD" id="cd00397">
    <property type="entry name" value="DNA_BRE_C"/>
    <property type="match status" value="1"/>
</dbReference>
<accession>A0A5N5U8T3</accession>
<dbReference type="InterPro" id="IPR011010">
    <property type="entry name" value="DNA_brk_join_enz"/>
</dbReference>
<dbReference type="EMBL" id="QMDY01000002">
    <property type="protein sequence ID" value="KAB7519127.1"/>
    <property type="molecule type" value="Genomic_DNA"/>
</dbReference>
<dbReference type="EMBL" id="QKKZ01000002">
    <property type="protein sequence ID" value="KAB7514984.1"/>
    <property type="molecule type" value="Genomic_DNA"/>
</dbReference>
<dbReference type="Gene3D" id="1.10.150.130">
    <property type="match status" value="1"/>
</dbReference>
<name>A0A5N5UP10_9EURY</name>
<gene>
    <name evidence="7" type="ORF">DM867_07755</name>
    <name evidence="8" type="ORF">DMP03_02750</name>
    <name evidence="9" type="ORF">DP108_03160</name>
</gene>
<evidence type="ECO:0000256" key="2">
    <source>
        <dbReference type="ARBA" id="ARBA00023125"/>
    </source>
</evidence>
<dbReference type="Proteomes" id="UP000326302">
    <property type="component" value="Unassembled WGS sequence"/>
</dbReference>
<dbReference type="GO" id="GO:0006310">
    <property type="term" value="P:DNA recombination"/>
    <property type="evidence" value="ECO:0007669"/>
    <property type="project" value="UniProtKB-KW"/>
</dbReference>
<evidence type="ECO:0000256" key="4">
    <source>
        <dbReference type="PROSITE-ProRule" id="PRU01248"/>
    </source>
</evidence>
<dbReference type="GO" id="GO:0003677">
    <property type="term" value="F:DNA binding"/>
    <property type="evidence" value="ECO:0007669"/>
    <property type="project" value="UniProtKB-UniRule"/>
</dbReference>
<dbReference type="InterPro" id="IPR013762">
    <property type="entry name" value="Integrase-like_cat_sf"/>
</dbReference>
<organism evidence="9 10">
    <name type="scientific">Halosegnis rubeus</name>
    <dbReference type="NCBI Taxonomy" id="2212850"/>
    <lineage>
        <taxon>Archaea</taxon>
        <taxon>Methanobacteriati</taxon>
        <taxon>Methanobacteriota</taxon>
        <taxon>Stenosarchaea group</taxon>
        <taxon>Halobacteria</taxon>
        <taxon>Halobacteriales</taxon>
        <taxon>Natronomonadaceae</taxon>
        <taxon>Halosegnis</taxon>
    </lineage>
</organism>
<dbReference type="Proteomes" id="UP000326865">
    <property type="component" value="Unassembled WGS sequence"/>
</dbReference>
<evidence type="ECO:0000313" key="7">
    <source>
        <dbReference type="EMBL" id="KAB7514984.1"/>
    </source>
</evidence>